<feature type="domain" description="Methyltransferase type 11" evidence="2">
    <location>
        <begin position="46"/>
        <end position="138"/>
    </location>
</feature>
<evidence type="ECO:0000313" key="3">
    <source>
        <dbReference type="EMBL" id="RNE67232.1"/>
    </source>
</evidence>
<keyword evidence="3" id="KW-0808">Transferase</keyword>
<dbReference type="GO" id="GO:0008757">
    <property type="term" value="F:S-adenosylmethionine-dependent methyltransferase activity"/>
    <property type="evidence" value="ECO:0007669"/>
    <property type="project" value="InterPro"/>
</dbReference>
<dbReference type="AlphaFoldDB" id="A0A3M8LQR7"/>
<organism evidence="3 4">
    <name type="scientific">Cryobacterium tepidiphilum</name>
    <dbReference type="NCBI Taxonomy" id="2486026"/>
    <lineage>
        <taxon>Bacteria</taxon>
        <taxon>Bacillati</taxon>
        <taxon>Actinomycetota</taxon>
        <taxon>Actinomycetes</taxon>
        <taxon>Micrococcales</taxon>
        <taxon>Microbacteriaceae</taxon>
        <taxon>Cryobacterium</taxon>
    </lineage>
</organism>
<keyword evidence="3" id="KW-0489">Methyltransferase</keyword>
<dbReference type="InterPro" id="IPR013216">
    <property type="entry name" value="Methyltransf_11"/>
</dbReference>
<dbReference type="Pfam" id="PF08241">
    <property type="entry name" value="Methyltransf_11"/>
    <property type="match status" value="1"/>
</dbReference>
<dbReference type="GO" id="GO:0032259">
    <property type="term" value="P:methylation"/>
    <property type="evidence" value="ECO:0007669"/>
    <property type="project" value="UniProtKB-KW"/>
</dbReference>
<gene>
    <name evidence="3" type="ORF">EEJ31_00130</name>
</gene>
<evidence type="ECO:0000259" key="2">
    <source>
        <dbReference type="Pfam" id="PF08241"/>
    </source>
</evidence>
<dbReference type="OrthoDB" id="9805171at2"/>
<name>A0A3M8LQR7_9MICO</name>
<feature type="region of interest" description="Disordered" evidence="1">
    <location>
        <begin position="145"/>
        <end position="164"/>
    </location>
</feature>
<protein>
    <submittedName>
        <fullName evidence="3">Methyltransferase domain-containing protein</fullName>
    </submittedName>
</protein>
<dbReference type="PANTHER" id="PTHR43591">
    <property type="entry name" value="METHYLTRANSFERASE"/>
    <property type="match status" value="1"/>
</dbReference>
<dbReference type="InterPro" id="IPR029063">
    <property type="entry name" value="SAM-dependent_MTases_sf"/>
</dbReference>
<dbReference type="EMBL" id="RDSR01000001">
    <property type="protein sequence ID" value="RNE67232.1"/>
    <property type="molecule type" value="Genomic_DNA"/>
</dbReference>
<evidence type="ECO:0000313" key="4">
    <source>
        <dbReference type="Proteomes" id="UP000279859"/>
    </source>
</evidence>
<comment type="caution">
    <text evidence="3">The sequence shown here is derived from an EMBL/GenBank/DDBJ whole genome shotgun (WGS) entry which is preliminary data.</text>
</comment>
<dbReference type="RefSeq" id="WP_123044264.1">
    <property type="nucleotide sequence ID" value="NZ_RDSR01000001.1"/>
</dbReference>
<dbReference type="CDD" id="cd02440">
    <property type="entry name" value="AdoMet_MTases"/>
    <property type="match status" value="1"/>
</dbReference>
<reference evidence="3 4" key="1">
    <citation type="submission" date="2018-11" db="EMBL/GenBank/DDBJ databases">
        <title>Cryobacterium sp. nov., isolated from rhizosphere soil of lettuce.</title>
        <authorList>
            <person name="Wang Y."/>
        </authorList>
    </citation>
    <scope>NUCLEOTIDE SEQUENCE [LARGE SCALE GENOMIC DNA]</scope>
    <source>
        <strain evidence="3 4">NEAU-85</strain>
    </source>
</reference>
<accession>A0A3M8LQR7</accession>
<sequence length="209" mass="22314">MNDDASAAVRRRFDERAPEYDQSEMHRSLADAVAAFADIAHVESVLDVGTGTGLVLRAIRASGGEQRMVGVDLSPGMLAVARAALPQAEFIKADAAHLPLADASVDLVTCVTVLHLIPDAATAVAEWARVLRPGGRAITATFAEVDRSQHGNRHGSAPSPQAQHDRFRTPELIAALLDGAGLVRRRHEFWTLGGDTVLLAEFEKAPVTQ</sequence>
<proteinExistence type="predicted"/>
<dbReference type="Proteomes" id="UP000279859">
    <property type="component" value="Unassembled WGS sequence"/>
</dbReference>
<evidence type="ECO:0000256" key="1">
    <source>
        <dbReference type="SAM" id="MobiDB-lite"/>
    </source>
</evidence>
<dbReference type="PANTHER" id="PTHR43591:SF99">
    <property type="entry name" value="OS06G0646000 PROTEIN"/>
    <property type="match status" value="1"/>
</dbReference>
<dbReference type="Gene3D" id="3.40.50.150">
    <property type="entry name" value="Vaccinia Virus protein VP39"/>
    <property type="match status" value="1"/>
</dbReference>
<dbReference type="SUPFAM" id="SSF53335">
    <property type="entry name" value="S-adenosyl-L-methionine-dependent methyltransferases"/>
    <property type="match status" value="1"/>
</dbReference>
<keyword evidence="4" id="KW-1185">Reference proteome</keyword>